<dbReference type="EMBL" id="KZ149927">
    <property type="protein sequence ID" value="PZC77521.1"/>
    <property type="molecule type" value="Genomic_DNA"/>
</dbReference>
<reference evidence="3 4" key="1">
    <citation type="journal article" date="2017" name="BMC Biol.">
        <title>Genomic innovations, transcriptional plasticity and gene loss underlying the evolution and divergence of two highly polyphagous and invasive Helicoverpa pest species.</title>
        <authorList>
            <person name="Pearce S.L."/>
            <person name="Clarke D.F."/>
            <person name="East P.D."/>
            <person name="Elfekih S."/>
            <person name="Gordon K.H."/>
            <person name="Jermiin L.S."/>
            <person name="McGaughran A."/>
            <person name="Oakeshott J.G."/>
            <person name="Papanikolaou A."/>
            <person name="Perera O.P."/>
            <person name="Rane R.V."/>
            <person name="Richards S."/>
            <person name="Tay W.T."/>
            <person name="Walsh T.K."/>
            <person name="Anderson A."/>
            <person name="Anderson C.J."/>
            <person name="Asgari S."/>
            <person name="Board P.G."/>
            <person name="Bretschneider A."/>
            <person name="Campbell P.M."/>
            <person name="Chertemps T."/>
            <person name="Christeller J.T."/>
            <person name="Coppin C.W."/>
            <person name="Downes S.J."/>
            <person name="Duan G."/>
            <person name="Farnsworth C.A."/>
            <person name="Good R.T."/>
            <person name="Han L.B."/>
            <person name="Han Y.C."/>
            <person name="Hatje K."/>
            <person name="Horne I."/>
            <person name="Huang Y.P."/>
            <person name="Hughes D.S."/>
            <person name="Jacquin-Joly E."/>
            <person name="James W."/>
            <person name="Jhangiani S."/>
            <person name="Kollmar M."/>
            <person name="Kuwar S.S."/>
            <person name="Li S."/>
            <person name="Liu N.Y."/>
            <person name="Maibeche M.T."/>
            <person name="Miller J.R."/>
            <person name="Montagne N."/>
            <person name="Perry T."/>
            <person name="Qu J."/>
            <person name="Song S.V."/>
            <person name="Sutton G.G."/>
            <person name="Vogel H."/>
            <person name="Walenz B.P."/>
            <person name="Xu W."/>
            <person name="Zhang H.J."/>
            <person name="Zou Z."/>
            <person name="Batterham P."/>
            <person name="Edwards O.R."/>
            <person name="Feyereisen R."/>
            <person name="Gibbs R.A."/>
            <person name="Heckel D.G."/>
            <person name="McGrath A."/>
            <person name="Robin C."/>
            <person name="Scherer S.E."/>
            <person name="Worley K.C."/>
            <person name="Wu Y.D."/>
        </authorList>
    </citation>
    <scope>NUCLEOTIDE SEQUENCE [LARGE SCALE GENOMIC DNA]</scope>
    <source>
        <strain evidence="3">Harm_GR_Male_#8</strain>
        <tissue evidence="3">Whole organism</tissue>
    </source>
</reference>
<feature type="region of interest" description="Disordered" evidence="1">
    <location>
        <begin position="150"/>
        <end position="192"/>
    </location>
</feature>
<dbReference type="Proteomes" id="UP000249218">
    <property type="component" value="Unassembled WGS sequence"/>
</dbReference>
<feature type="signal peptide" evidence="2">
    <location>
        <begin position="1"/>
        <end position="23"/>
    </location>
</feature>
<proteinExistence type="predicted"/>
<accession>A0A2W1BT49</accession>
<evidence type="ECO:0000313" key="3">
    <source>
        <dbReference type="EMBL" id="PZC77521.1"/>
    </source>
</evidence>
<organism evidence="3 4">
    <name type="scientific">Helicoverpa armigera</name>
    <name type="common">Cotton bollworm</name>
    <name type="synonym">Heliothis armigera</name>
    <dbReference type="NCBI Taxonomy" id="29058"/>
    <lineage>
        <taxon>Eukaryota</taxon>
        <taxon>Metazoa</taxon>
        <taxon>Ecdysozoa</taxon>
        <taxon>Arthropoda</taxon>
        <taxon>Hexapoda</taxon>
        <taxon>Insecta</taxon>
        <taxon>Pterygota</taxon>
        <taxon>Neoptera</taxon>
        <taxon>Endopterygota</taxon>
        <taxon>Lepidoptera</taxon>
        <taxon>Glossata</taxon>
        <taxon>Ditrysia</taxon>
        <taxon>Noctuoidea</taxon>
        <taxon>Noctuidae</taxon>
        <taxon>Heliothinae</taxon>
        <taxon>Helicoverpa</taxon>
    </lineage>
</organism>
<evidence type="ECO:0000256" key="2">
    <source>
        <dbReference type="SAM" id="SignalP"/>
    </source>
</evidence>
<evidence type="ECO:0000256" key="1">
    <source>
        <dbReference type="SAM" id="MobiDB-lite"/>
    </source>
</evidence>
<gene>
    <name evidence="3" type="primary">HaOG203234</name>
    <name evidence="3" type="ORF">B5X24_HaOG203234</name>
</gene>
<evidence type="ECO:0000313" key="4">
    <source>
        <dbReference type="Proteomes" id="UP000249218"/>
    </source>
</evidence>
<dbReference type="AlphaFoldDB" id="A0A2W1BT49"/>
<evidence type="ECO:0008006" key="5">
    <source>
        <dbReference type="Google" id="ProtNLM"/>
    </source>
</evidence>
<keyword evidence="2" id="KW-0732">Signal</keyword>
<feature type="chain" id="PRO_5015997227" description="Cystatin domain-containing protein" evidence="2">
    <location>
        <begin position="24"/>
        <end position="192"/>
    </location>
</feature>
<sequence>MCVGMVCTSMTVIAIVLWCPAECQYSSKTKVYIGNKANKLTRELVADAEMKVMAVKPYCEQYLGSKHFQMGQLVYDLRHNYARVVYLYQLVDRDVMYRKHKHNTNLPLMFEVFKLSTEVENTAVMIRLWERKQEDSAMFHSRMKGVLRSGQELQDQHELKPIARVRPGGAPPPPTSKRKNIKWRHVSDRDFL</sequence>
<protein>
    <recommendedName>
        <fullName evidence="5">Cystatin domain-containing protein</fullName>
    </recommendedName>
</protein>
<name>A0A2W1BT49_HELAM</name>
<keyword evidence="4" id="KW-1185">Reference proteome</keyword>